<protein>
    <submittedName>
        <fullName evidence="2">Uncharacterized protein</fullName>
    </submittedName>
</protein>
<dbReference type="AlphaFoldDB" id="A0A9X4BIM9"/>
<evidence type="ECO:0000256" key="1">
    <source>
        <dbReference type="SAM" id="MobiDB-lite"/>
    </source>
</evidence>
<evidence type="ECO:0000313" key="2">
    <source>
        <dbReference type="EMBL" id="MDC8012417.1"/>
    </source>
</evidence>
<dbReference type="Proteomes" id="UP001139971">
    <property type="component" value="Unassembled WGS sequence"/>
</dbReference>
<comment type="caution">
    <text evidence="2">The sequence shown here is derived from an EMBL/GenBank/DDBJ whole genome shotgun (WGS) entry which is preliminary data.</text>
</comment>
<keyword evidence="3" id="KW-1185">Reference proteome</keyword>
<evidence type="ECO:0000313" key="3">
    <source>
        <dbReference type="Proteomes" id="UP001139971"/>
    </source>
</evidence>
<gene>
    <name evidence="2" type="ORF">OD750_007645</name>
</gene>
<reference evidence="2" key="1">
    <citation type="submission" date="2023-02" db="EMBL/GenBank/DDBJ databases">
        <title>Tahibacter soli sp. nov. isolated from soil.</title>
        <authorList>
            <person name="Baek J.H."/>
            <person name="Lee J.K."/>
            <person name="Choi D.G."/>
            <person name="Jeon C.O."/>
        </authorList>
    </citation>
    <scope>NUCLEOTIDE SEQUENCE</scope>
    <source>
        <strain evidence="2">BL</strain>
    </source>
</reference>
<accession>A0A9X4BIM9</accession>
<dbReference type="EMBL" id="JAOVZO020000008">
    <property type="protein sequence ID" value="MDC8012417.1"/>
    <property type="molecule type" value="Genomic_DNA"/>
</dbReference>
<feature type="non-terminal residue" evidence="2">
    <location>
        <position position="190"/>
    </location>
</feature>
<proteinExistence type="predicted"/>
<sequence length="190" mass="19331">MKLSFVAAGGAGRRLSPLAGALAITLWSGLAASSSVSSSLVAQALRDASAAAAAQNGIGVGDEPTPPKHERADTGGGAKPKLLAAPSSLERARHTVVLRDAPLASYDGSLNGYPTLPRNESGANQGRVDVNSSAARAYLNLLEQKQNAFLAAAGTQVGRALTADVTLRHAVNAVILDLSDAEAQALRERG</sequence>
<name>A0A9X4BIM9_9GAMM</name>
<feature type="region of interest" description="Disordered" evidence="1">
    <location>
        <begin position="56"/>
        <end position="82"/>
    </location>
</feature>
<organism evidence="2 3">
    <name type="scientific">Tahibacter soli</name>
    <dbReference type="NCBI Taxonomy" id="2983605"/>
    <lineage>
        <taxon>Bacteria</taxon>
        <taxon>Pseudomonadati</taxon>
        <taxon>Pseudomonadota</taxon>
        <taxon>Gammaproteobacteria</taxon>
        <taxon>Lysobacterales</taxon>
        <taxon>Rhodanobacteraceae</taxon>
        <taxon>Tahibacter</taxon>
    </lineage>
</organism>